<reference evidence="2" key="2">
    <citation type="journal article" date="2019" name="Genome Biol. Evol.">
        <title>Day and night: Metabolic profiles and evolutionary relationships of six axenic non-marine cyanobacteria.</title>
        <authorList>
            <person name="Will S.E."/>
            <person name="Henke P."/>
            <person name="Boedeker C."/>
            <person name="Huang S."/>
            <person name="Brinkmann H."/>
            <person name="Rohde M."/>
            <person name="Jarek M."/>
            <person name="Friedl T."/>
            <person name="Seufert S."/>
            <person name="Schumacher M."/>
            <person name="Overmann J."/>
            <person name="Neumann-Schaal M."/>
            <person name="Petersen J."/>
        </authorList>
    </citation>
    <scope>NUCLEOTIDE SEQUENCE [LARGE SCALE GENOMIC DNA]</scope>
    <source>
        <strain evidence="2">PCC 7102</strain>
    </source>
</reference>
<dbReference type="RefSeq" id="WP_073620633.1">
    <property type="nucleotide sequence ID" value="NZ_RSCL01000004.1"/>
</dbReference>
<organism evidence="2 3">
    <name type="scientific">Dulcicalothrix desertica PCC 7102</name>
    <dbReference type="NCBI Taxonomy" id="232991"/>
    <lineage>
        <taxon>Bacteria</taxon>
        <taxon>Bacillati</taxon>
        <taxon>Cyanobacteriota</taxon>
        <taxon>Cyanophyceae</taxon>
        <taxon>Nostocales</taxon>
        <taxon>Calotrichaceae</taxon>
        <taxon>Dulcicalothrix</taxon>
    </lineage>
</organism>
<feature type="domain" description="DUF6881" evidence="1">
    <location>
        <begin position="24"/>
        <end position="88"/>
    </location>
</feature>
<evidence type="ECO:0000313" key="2">
    <source>
        <dbReference type="EMBL" id="RUT07662.1"/>
    </source>
</evidence>
<sequence>MRYYKWFWTVPLGGDFDAWGTSTYFLEIGENAYTYRQIELYENGNVLSYDKKHFSDDYGRLSDQPIKDDNLEEFEITEAEFEYVWNENIPMNR</sequence>
<dbReference type="EMBL" id="RSCL01000004">
    <property type="protein sequence ID" value="RUT07662.1"/>
    <property type="molecule type" value="Genomic_DNA"/>
</dbReference>
<protein>
    <recommendedName>
        <fullName evidence="1">DUF6881 domain-containing protein</fullName>
    </recommendedName>
</protein>
<dbReference type="AlphaFoldDB" id="A0A433VNQ5"/>
<dbReference type="Proteomes" id="UP000271624">
    <property type="component" value="Unassembled WGS sequence"/>
</dbReference>
<reference evidence="2" key="1">
    <citation type="submission" date="2018-12" db="EMBL/GenBank/DDBJ databases">
        <authorList>
            <person name="Will S."/>
            <person name="Neumann-Schaal M."/>
            <person name="Henke P."/>
        </authorList>
    </citation>
    <scope>NUCLEOTIDE SEQUENCE</scope>
    <source>
        <strain evidence="2">PCC 7102</strain>
    </source>
</reference>
<comment type="caution">
    <text evidence="2">The sequence shown here is derived from an EMBL/GenBank/DDBJ whole genome shotgun (WGS) entry which is preliminary data.</text>
</comment>
<dbReference type="OrthoDB" id="1365577at2"/>
<name>A0A433VNQ5_9CYAN</name>
<gene>
    <name evidence="2" type="ORF">DSM106972_019220</name>
</gene>
<evidence type="ECO:0000313" key="3">
    <source>
        <dbReference type="Proteomes" id="UP000271624"/>
    </source>
</evidence>
<accession>A0A433VNQ5</accession>
<keyword evidence="3" id="KW-1185">Reference proteome</keyword>
<proteinExistence type="predicted"/>
<dbReference type="InterPro" id="IPR049248">
    <property type="entry name" value="DUF6881"/>
</dbReference>
<evidence type="ECO:0000259" key="1">
    <source>
        <dbReference type="Pfam" id="PF21812"/>
    </source>
</evidence>
<dbReference type="Pfam" id="PF21812">
    <property type="entry name" value="DUF6881"/>
    <property type="match status" value="1"/>
</dbReference>